<evidence type="ECO:0000313" key="2">
    <source>
        <dbReference type="EMBL" id="EDQ89081.1"/>
    </source>
</evidence>
<evidence type="ECO:0000313" key="3">
    <source>
        <dbReference type="Proteomes" id="UP000001357"/>
    </source>
</evidence>
<evidence type="ECO:0008006" key="4">
    <source>
        <dbReference type="Google" id="ProtNLM"/>
    </source>
</evidence>
<feature type="compositionally biased region" description="Polar residues" evidence="1">
    <location>
        <begin position="1"/>
        <end position="20"/>
    </location>
</feature>
<dbReference type="RefSeq" id="XP_001746186.1">
    <property type="nucleotide sequence ID" value="XM_001746134.1"/>
</dbReference>
<dbReference type="EMBL" id="CH991552">
    <property type="protein sequence ID" value="EDQ89081.1"/>
    <property type="molecule type" value="Genomic_DNA"/>
</dbReference>
<feature type="compositionally biased region" description="Acidic residues" evidence="1">
    <location>
        <begin position="109"/>
        <end position="140"/>
    </location>
</feature>
<sequence>MVRQNNSGQQSPEKTFGNSHQSRRIDAHLSPGEIDLDIGTVERYADASRQSMQRKQLAASMEIWDQGWGIPTDLMPPKKRRAAGSRTATGDGATASKLAKLRALTEGATGEEDEAESDEEDELGSDFELDDDEEDNEEGGDYLQSYYENEDDTYERQEEDTEETF</sequence>
<dbReference type="KEGG" id="mbr:MONBRDRAFT_37173"/>
<feature type="region of interest" description="Disordered" evidence="1">
    <location>
        <begin position="1"/>
        <end position="32"/>
    </location>
</feature>
<accession>A9V022</accession>
<feature type="region of interest" description="Disordered" evidence="1">
    <location>
        <begin position="68"/>
        <end position="165"/>
    </location>
</feature>
<dbReference type="AlphaFoldDB" id="A9V022"/>
<dbReference type="InParanoid" id="A9V022"/>
<gene>
    <name evidence="2" type="ORF">MONBRDRAFT_37173</name>
</gene>
<organism evidence="2 3">
    <name type="scientific">Monosiga brevicollis</name>
    <name type="common">Choanoflagellate</name>
    <dbReference type="NCBI Taxonomy" id="81824"/>
    <lineage>
        <taxon>Eukaryota</taxon>
        <taxon>Choanoflagellata</taxon>
        <taxon>Craspedida</taxon>
        <taxon>Salpingoecidae</taxon>
        <taxon>Monosiga</taxon>
    </lineage>
</organism>
<dbReference type="Proteomes" id="UP000001357">
    <property type="component" value="Unassembled WGS sequence"/>
</dbReference>
<keyword evidence="3" id="KW-1185">Reference proteome</keyword>
<name>A9V022_MONBE</name>
<dbReference type="GeneID" id="5891459"/>
<proteinExistence type="predicted"/>
<reference evidence="2 3" key="1">
    <citation type="journal article" date="2008" name="Nature">
        <title>The genome of the choanoflagellate Monosiga brevicollis and the origin of metazoans.</title>
        <authorList>
            <consortium name="JGI Sequencing"/>
            <person name="King N."/>
            <person name="Westbrook M.J."/>
            <person name="Young S.L."/>
            <person name="Kuo A."/>
            <person name="Abedin M."/>
            <person name="Chapman J."/>
            <person name="Fairclough S."/>
            <person name="Hellsten U."/>
            <person name="Isogai Y."/>
            <person name="Letunic I."/>
            <person name="Marr M."/>
            <person name="Pincus D."/>
            <person name="Putnam N."/>
            <person name="Rokas A."/>
            <person name="Wright K.J."/>
            <person name="Zuzow R."/>
            <person name="Dirks W."/>
            <person name="Good M."/>
            <person name="Goodstein D."/>
            <person name="Lemons D."/>
            <person name="Li W."/>
            <person name="Lyons J.B."/>
            <person name="Morris A."/>
            <person name="Nichols S."/>
            <person name="Richter D.J."/>
            <person name="Salamov A."/>
            <person name="Bork P."/>
            <person name="Lim W.A."/>
            <person name="Manning G."/>
            <person name="Miller W.T."/>
            <person name="McGinnis W."/>
            <person name="Shapiro H."/>
            <person name="Tjian R."/>
            <person name="Grigoriev I.V."/>
            <person name="Rokhsar D."/>
        </authorList>
    </citation>
    <scope>NUCLEOTIDE SEQUENCE [LARGE SCALE GENOMIC DNA]</scope>
    <source>
        <strain evidence="3">MX1 / ATCC 50154</strain>
    </source>
</reference>
<protein>
    <recommendedName>
        <fullName evidence="4">DNA-directed RNA polymerase III subunit</fullName>
    </recommendedName>
</protein>
<evidence type="ECO:0000256" key="1">
    <source>
        <dbReference type="SAM" id="MobiDB-lite"/>
    </source>
</evidence>
<feature type="compositionally biased region" description="Acidic residues" evidence="1">
    <location>
        <begin position="148"/>
        <end position="165"/>
    </location>
</feature>